<dbReference type="InterPro" id="IPR040839">
    <property type="entry name" value="MG4"/>
</dbReference>
<evidence type="ECO:0000256" key="4">
    <source>
        <dbReference type="ARBA" id="ARBA00023157"/>
    </source>
</evidence>
<dbReference type="PROSITE" id="PS00477">
    <property type="entry name" value="ALPHA_2_MACROGLOBULIN"/>
    <property type="match status" value="1"/>
</dbReference>
<dbReference type="FunFam" id="6.20.50.160:FF:000003">
    <property type="entry name" value="Complement C3"/>
    <property type="match status" value="1"/>
</dbReference>
<dbReference type="InterPro" id="IPR048848">
    <property type="entry name" value="C3_CUB2"/>
</dbReference>
<dbReference type="InterPro" id="IPR041555">
    <property type="entry name" value="MG3"/>
</dbReference>
<feature type="domain" description="NTR" evidence="6">
    <location>
        <begin position="1432"/>
        <end position="1568"/>
    </location>
</feature>
<dbReference type="InterPro" id="IPR001599">
    <property type="entry name" value="Macroglobln_a2"/>
</dbReference>
<evidence type="ECO:0000256" key="1">
    <source>
        <dbReference type="ARBA" id="ARBA00004613"/>
    </source>
</evidence>
<organism evidence="7 8">
    <name type="scientific">Podarcis muralis</name>
    <name type="common">Wall lizard</name>
    <name type="synonym">Lacerta muralis</name>
    <dbReference type="NCBI Taxonomy" id="64176"/>
    <lineage>
        <taxon>Eukaryota</taxon>
        <taxon>Metazoa</taxon>
        <taxon>Chordata</taxon>
        <taxon>Craniata</taxon>
        <taxon>Vertebrata</taxon>
        <taxon>Euteleostomi</taxon>
        <taxon>Lepidosauria</taxon>
        <taxon>Squamata</taxon>
        <taxon>Bifurcata</taxon>
        <taxon>Unidentata</taxon>
        <taxon>Episquamata</taxon>
        <taxon>Laterata</taxon>
        <taxon>Lacertibaenia</taxon>
        <taxon>Lacertidae</taxon>
        <taxon>Podarcis</taxon>
    </lineage>
</organism>
<dbReference type="InterPro" id="IPR000020">
    <property type="entry name" value="Anaphylatoxin/fibulin"/>
</dbReference>
<dbReference type="Proteomes" id="UP000472272">
    <property type="component" value="Chromosome 17"/>
</dbReference>
<dbReference type="Pfam" id="PF17790">
    <property type="entry name" value="MG1"/>
    <property type="match status" value="1"/>
</dbReference>
<reference evidence="7" key="3">
    <citation type="submission" date="2025-09" db="UniProtKB">
        <authorList>
            <consortium name="Ensembl"/>
        </authorList>
    </citation>
    <scope>IDENTIFICATION</scope>
</reference>
<evidence type="ECO:0000313" key="7">
    <source>
        <dbReference type="Ensembl" id="ENSPMRP00000037058.1"/>
    </source>
</evidence>
<dbReference type="InterPro" id="IPR009048">
    <property type="entry name" value="A-macroglobulin_rcpt-bd"/>
</dbReference>
<dbReference type="Gene3D" id="1.20.50.70">
    <property type="match status" value="1"/>
</dbReference>
<comment type="subcellular location">
    <subcellularLocation>
        <location evidence="1">Secreted</location>
    </subcellularLocation>
</comment>
<dbReference type="FunFam" id="2.60.40.1940:FF:000001">
    <property type="entry name" value="Complement component C3"/>
    <property type="match status" value="1"/>
</dbReference>
<dbReference type="Pfam" id="PF07677">
    <property type="entry name" value="A2M_recep"/>
    <property type="match status" value="1"/>
</dbReference>
<dbReference type="InterPro" id="IPR019742">
    <property type="entry name" value="MacrogloblnA2_CS"/>
</dbReference>
<dbReference type="InterPro" id="IPR013783">
    <property type="entry name" value="Ig-like_fold"/>
</dbReference>
<dbReference type="FunFam" id="2.60.40.10:FF:000155">
    <property type="entry name" value="complement C3 isoform X1"/>
    <property type="match status" value="1"/>
</dbReference>
<dbReference type="Pfam" id="PF21308">
    <property type="entry name" value="C3_CUB2"/>
    <property type="match status" value="1"/>
</dbReference>
<dbReference type="InterPro" id="IPR011626">
    <property type="entry name" value="Alpha-macroglobulin_TED"/>
</dbReference>
<dbReference type="GeneTree" id="ENSGT00940000154063"/>
<accession>A0A670KI89</accession>
<dbReference type="PANTHER" id="PTHR11412:SF81">
    <property type="entry name" value="COMPLEMENT C3"/>
    <property type="match status" value="1"/>
</dbReference>
<dbReference type="SMART" id="SM01360">
    <property type="entry name" value="A2M"/>
    <property type="match status" value="1"/>
</dbReference>
<dbReference type="FunFam" id="2.60.40.10:FF:001013">
    <property type="entry name" value="Complement C3"/>
    <property type="match status" value="1"/>
</dbReference>
<dbReference type="InterPro" id="IPR018081">
    <property type="entry name" value="Anaphylatoxin_comp_syst"/>
</dbReference>
<keyword evidence="2" id="KW-0964">Secreted</keyword>
<reference evidence="7 8" key="1">
    <citation type="journal article" date="2019" name="Proc. Natl. Acad. Sci. U.S.A.">
        <title>Regulatory changes in pterin and carotenoid genes underlie balanced color polymorphisms in the wall lizard.</title>
        <authorList>
            <person name="Andrade P."/>
            <person name="Pinho C."/>
            <person name="Perez I de Lanuza G."/>
            <person name="Afonso S."/>
            <person name="Brejcha J."/>
            <person name="Rubin C.J."/>
            <person name="Wallerman O."/>
            <person name="Pereira P."/>
            <person name="Sabatino S.J."/>
            <person name="Bellati A."/>
            <person name="Pellitteri-Rosa D."/>
            <person name="Bosakova Z."/>
            <person name="Bunikis I."/>
            <person name="Carretero M.A."/>
            <person name="Feiner N."/>
            <person name="Marsik P."/>
            <person name="Pauperio F."/>
            <person name="Salvi D."/>
            <person name="Soler L."/>
            <person name="While G.M."/>
            <person name="Uller T."/>
            <person name="Font E."/>
            <person name="Andersson L."/>
            <person name="Carneiro M."/>
        </authorList>
    </citation>
    <scope>NUCLEOTIDE SEQUENCE</scope>
</reference>
<sequence>NNRRRKKTLFLILTSIKKCTHCNELFLLCSHSLITPSVLRVETDETIVVEAHGSNFDTEVTVSVHDFPQKKNTLYMVKVPMNPANGMMVTPDSKQNQYVVVQASCPQFTLEKTVLVSFHSGYLFIQTDKTIYTPGSAVDKAEAVKIPSFSFSSLGTWKIVAKYQDSPQETFTTQFDVKEYVLPSFEVIVEPSDKFYYIDSDKDFRVDITARFLYGKNVEGVAFVLFGVKTDDAKHSIPDSLKRIEITDGEGEAVLTRAMLQKRFQNLNELVGHSLYVSVTVMTDSGSDMVVAERSGISLVTSPYQIHFTKTPKYFKPGMPFELMVFVTNPDGSPASRVPVVTEPIAADGTTQDDGTAKLILNTPANSQELRITVKTRDPQLLNERQATKTMIATAYQTQGGSGNFLHLAVTATELKAGDNLPINFNVKSNNQQVLNQIQYFTYMILTKGKVFRVGRQPKAPGQNLVTISLPITPDLIPSFRIVAYYQVANNEIVADSVWVDVKDTCMGTLVVKGATEADNRIHQPGTQMKIKLEGDPNARVGLVAVDKGVYVLNRKHKLTQTKIWDSVEKSDIGCTAGSGRNNLGVFEDAGLALVTSNKLSTPQRSGIIGEGVGAGEMALEFQSGQYQDRVLRKCCEDGMHDNPMGHSCEKRAQYVVDQTECQNVFLECCRYIRTIKDANRREDELQLARSDIDDEFLSDEEIVSRTEFPESWLWQTEILTAPPNDHGVSSKTVSLFLKDSITTWEVVAVSVSNTKGICVADPYEITVMKDFFMDLRLPYSVVRNEQVEIRAVLYNYRHEDIVVRVELIHNPAFCSASTAKERYRHQVTVKGQSSRAVPFVVVPLHLGLHDIEVKAAVRGQFVSDGVKKKLKVVVCNMSRSSLEKKSQRHYEQQVQAKDLSDIVPGTEPETKITLQGDPVAQIIEDSIDGTNLNHLIVTPSGCGEQNMITMTPSVIATHYLDTTGQWEKLGVDRRSVAVNQIMQGKTIGCLQSYHSYAAFKDRKASTWLTAYVVKVFAMASKIVNTINNEVVCGGVKWLILERQKPDGIFHEDAPVIHGEMVVRFLSGAEPDASLTAFVLIALLESKDICKEQVNVSILEVARDIIRYGHLENSSAHLDQFNEALFHCWYIDKNRWEEYNARTYNIEGTSYALLALLKMGKFDGVGPIVKWLTEQKYYGGTYGQTQATIMVFQALAQYEIDIPTHKDLNLDVSIKLPERQNPFTVRIEYANALVTRSTETKLNQDFTVKATGTGKATMTVVTVYNAKIREEAEQCKNFSLRVSVEDVPLWQEKGGAKGAVKINICTRYLGKVDAAMSIIDVSMLTGFSPDTGDLKRLSEGVDRYISKFDINDALSEKGNLIIYLDKVNTCGRGPLFSFLLSDEQCTKFYHPSKGSGLLDKICHGDVCRCAEGKAGREAEMLLPVTQTQLWRCGEGWSAWKQRSCRHLFDAFIFKCVIGSNVCSWTRFKYFSMFCLVPPGSDANPQVKPRKFISHKRCQESLHLGVNNEYLIWGLSTDMWQTKTEVNYLISKDTWIERWPNEDECQDEEFQDLCNDFTEFSNSLIILGCQV</sequence>
<dbReference type="PROSITE" id="PS01178">
    <property type="entry name" value="ANAPHYLATOXIN_2"/>
    <property type="match status" value="1"/>
</dbReference>
<dbReference type="Gene3D" id="2.60.40.690">
    <property type="entry name" value="Alpha-macroglobulin, receptor-binding domain"/>
    <property type="match status" value="2"/>
</dbReference>
<evidence type="ECO:0000259" key="5">
    <source>
        <dbReference type="PROSITE" id="PS01178"/>
    </source>
</evidence>
<dbReference type="InterPro" id="IPR050473">
    <property type="entry name" value="A2M/Complement_sys"/>
</dbReference>
<evidence type="ECO:0000256" key="2">
    <source>
        <dbReference type="ARBA" id="ARBA00022525"/>
    </source>
</evidence>
<dbReference type="InterPro" id="IPR036595">
    <property type="entry name" value="A-macroglobulin_rcpt-bd_sf"/>
</dbReference>
<feature type="domain" description="Anaphylatoxin-like" evidence="5">
    <location>
        <begin position="635"/>
        <end position="670"/>
    </location>
</feature>
<dbReference type="SMART" id="SM01419">
    <property type="entry name" value="Thiol-ester_cl"/>
    <property type="match status" value="1"/>
</dbReference>
<dbReference type="SMART" id="SM00643">
    <property type="entry name" value="C345C"/>
    <property type="match status" value="1"/>
</dbReference>
<dbReference type="SUPFAM" id="SSF50242">
    <property type="entry name" value="TIMP-like"/>
    <property type="match status" value="1"/>
</dbReference>
<dbReference type="Pfam" id="PF07703">
    <property type="entry name" value="A2M_BRD"/>
    <property type="match status" value="1"/>
</dbReference>
<dbReference type="SUPFAM" id="SSF47686">
    <property type="entry name" value="Anaphylotoxins (complement system)"/>
    <property type="match status" value="1"/>
</dbReference>
<dbReference type="Pfam" id="PF07678">
    <property type="entry name" value="TED_complement"/>
    <property type="match status" value="2"/>
</dbReference>
<keyword evidence="8" id="KW-1185">Reference proteome</keyword>
<dbReference type="SUPFAM" id="SSF48239">
    <property type="entry name" value="Terpenoid cyclases/Protein prenyltransferases"/>
    <property type="match status" value="1"/>
</dbReference>
<keyword evidence="3" id="KW-0882">Thioester bond</keyword>
<dbReference type="Pfam" id="PF17789">
    <property type="entry name" value="MG4"/>
    <property type="match status" value="1"/>
</dbReference>
<dbReference type="SMART" id="SM00104">
    <property type="entry name" value="ANATO"/>
    <property type="match status" value="1"/>
</dbReference>
<dbReference type="PANTHER" id="PTHR11412">
    <property type="entry name" value="MACROGLOBULIN / COMPLEMENT"/>
    <property type="match status" value="1"/>
</dbReference>
<dbReference type="Gene3D" id="6.20.50.160">
    <property type="match status" value="1"/>
</dbReference>
<dbReference type="PROSITE" id="PS50189">
    <property type="entry name" value="NTR"/>
    <property type="match status" value="1"/>
</dbReference>
<dbReference type="Ensembl" id="ENSPMRT00000039243.1">
    <property type="protein sequence ID" value="ENSPMRP00000037058.1"/>
    <property type="gene ID" value="ENSPMRG00000023800.1"/>
</dbReference>
<dbReference type="PROSITE" id="PS01177">
    <property type="entry name" value="ANAPHYLATOXIN_1"/>
    <property type="match status" value="1"/>
</dbReference>
<dbReference type="CDD" id="cd02896">
    <property type="entry name" value="complement_C3_C4_C5"/>
    <property type="match status" value="1"/>
</dbReference>
<dbReference type="InterPro" id="IPR008930">
    <property type="entry name" value="Terpenoid_cyclase/PrenylTrfase"/>
</dbReference>
<dbReference type="InterPro" id="IPR041425">
    <property type="entry name" value="C3/4/5_MG1"/>
</dbReference>
<dbReference type="Pfam" id="PF17791">
    <property type="entry name" value="MG3"/>
    <property type="match status" value="1"/>
</dbReference>
<evidence type="ECO:0000313" key="8">
    <source>
        <dbReference type="Proteomes" id="UP000472272"/>
    </source>
</evidence>
<dbReference type="Gene3D" id="2.60.40.1930">
    <property type="match status" value="3"/>
</dbReference>
<dbReference type="InterPro" id="IPR018933">
    <property type="entry name" value="Netrin_module_non-TIMP"/>
</dbReference>
<dbReference type="Gene3D" id="2.40.50.120">
    <property type="match status" value="1"/>
</dbReference>
<dbReference type="Pfam" id="PF00207">
    <property type="entry name" value="A2M"/>
    <property type="match status" value="1"/>
</dbReference>
<evidence type="ECO:0000256" key="3">
    <source>
        <dbReference type="ARBA" id="ARBA00022966"/>
    </source>
</evidence>
<evidence type="ECO:0008006" key="9">
    <source>
        <dbReference type="Google" id="ProtNLM"/>
    </source>
</evidence>
<proteinExistence type="predicted"/>
<dbReference type="Gene3D" id="2.20.130.20">
    <property type="match status" value="1"/>
</dbReference>
<dbReference type="InterPro" id="IPR011625">
    <property type="entry name" value="A2M_N_BRD"/>
</dbReference>
<dbReference type="Gene3D" id="1.20.91.20">
    <property type="entry name" value="Anaphylotoxins (complement system)"/>
    <property type="match status" value="1"/>
</dbReference>
<dbReference type="FunFam" id="2.20.130.20:FF:000001">
    <property type="entry name" value="Complement C3"/>
    <property type="match status" value="1"/>
</dbReference>
<dbReference type="Gene3D" id="2.60.40.1940">
    <property type="match status" value="1"/>
</dbReference>
<evidence type="ECO:0000259" key="6">
    <source>
        <dbReference type="PROSITE" id="PS50189"/>
    </source>
</evidence>
<dbReference type="SUPFAM" id="SSF49410">
    <property type="entry name" value="Alpha-macroglobulin receptor domain"/>
    <property type="match status" value="1"/>
</dbReference>
<name>A0A670KI89_PODMU</name>
<dbReference type="InterPro" id="IPR047565">
    <property type="entry name" value="Alpha-macroglob_thiol-ester_cl"/>
</dbReference>
<dbReference type="Gene3D" id="1.50.10.20">
    <property type="match status" value="1"/>
</dbReference>
<keyword evidence="4" id="KW-1015">Disulfide bond</keyword>
<dbReference type="Pfam" id="PF01821">
    <property type="entry name" value="ANATO"/>
    <property type="match status" value="1"/>
</dbReference>
<dbReference type="CDD" id="cd00017">
    <property type="entry name" value="ANATO"/>
    <property type="match status" value="1"/>
</dbReference>
<dbReference type="Gene3D" id="2.60.120.1540">
    <property type="match status" value="1"/>
</dbReference>
<dbReference type="FunFam" id="2.60.40.1930:FF:000008">
    <property type="entry name" value="Complement C3"/>
    <property type="match status" value="1"/>
</dbReference>
<dbReference type="Gene3D" id="2.60.40.10">
    <property type="entry name" value="Immunoglobulins"/>
    <property type="match status" value="2"/>
</dbReference>
<dbReference type="SMART" id="SM01361">
    <property type="entry name" value="A2M_recep"/>
    <property type="match status" value="1"/>
</dbReference>
<dbReference type="SMART" id="SM01359">
    <property type="entry name" value="A2M_N_2"/>
    <property type="match status" value="1"/>
</dbReference>
<dbReference type="Pfam" id="PF01759">
    <property type="entry name" value="NTR"/>
    <property type="match status" value="1"/>
</dbReference>
<reference evidence="7" key="2">
    <citation type="submission" date="2025-08" db="UniProtKB">
        <authorList>
            <consortium name="Ensembl"/>
        </authorList>
    </citation>
    <scope>IDENTIFICATION</scope>
</reference>
<protein>
    <recommendedName>
        <fullName evidence="9">Anaphylatoxin-like domain-containing protein</fullName>
    </recommendedName>
</protein>
<dbReference type="GO" id="GO:0004866">
    <property type="term" value="F:endopeptidase inhibitor activity"/>
    <property type="evidence" value="ECO:0007669"/>
    <property type="project" value="InterPro"/>
</dbReference>
<dbReference type="GO" id="GO:0005615">
    <property type="term" value="C:extracellular space"/>
    <property type="evidence" value="ECO:0007669"/>
    <property type="project" value="InterPro"/>
</dbReference>
<dbReference type="InterPro" id="IPR001134">
    <property type="entry name" value="Netrin_domain"/>
</dbReference>
<dbReference type="InterPro" id="IPR008993">
    <property type="entry name" value="TIMP-like_OB-fold"/>
</dbReference>